<comment type="caution">
    <text evidence="2">The sequence shown here is derived from an EMBL/GenBank/DDBJ whole genome shotgun (WGS) entry which is preliminary data.</text>
</comment>
<proteinExistence type="predicted"/>
<feature type="compositionally biased region" description="Acidic residues" evidence="1">
    <location>
        <begin position="130"/>
        <end position="139"/>
    </location>
</feature>
<keyword evidence="3" id="KW-1185">Reference proteome</keyword>
<organism evidence="2 3">
    <name type="scientific">Parnassius apollo</name>
    <name type="common">Apollo butterfly</name>
    <name type="synonym">Papilio apollo</name>
    <dbReference type="NCBI Taxonomy" id="110799"/>
    <lineage>
        <taxon>Eukaryota</taxon>
        <taxon>Metazoa</taxon>
        <taxon>Ecdysozoa</taxon>
        <taxon>Arthropoda</taxon>
        <taxon>Hexapoda</taxon>
        <taxon>Insecta</taxon>
        <taxon>Pterygota</taxon>
        <taxon>Neoptera</taxon>
        <taxon>Endopterygota</taxon>
        <taxon>Lepidoptera</taxon>
        <taxon>Glossata</taxon>
        <taxon>Ditrysia</taxon>
        <taxon>Papilionoidea</taxon>
        <taxon>Papilionidae</taxon>
        <taxon>Parnassiinae</taxon>
        <taxon>Parnassini</taxon>
        <taxon>Parnassius</taxon>
        <taxon>Parnassius</taxon>
    </lineage>
</organism>
<feature type="compositionally biased region" description="Polar residues" evidence="1">
    <location>
        <begin position="104"/>
        <end position="124"/>
    </location>
</feature>
<evidence type="ECO:0000256" key="1">
    <source>
        <dbReference type="SAM" id="MobiDB-lite"/>
    </source>
</evidence>
<evidence type="ECO:0000313" key="3">
    <source>
        <dbReference type="Proteomes" id="UP000691718"/>
    </source>
</evidence>
<sequence>MNEKALNDLEIACALEEIFGLPDDPDVSDDNLESDEEDVQYSTVKLQRILESLDEPHDGILAPTPDPPDSLISNISNASVENQPSPSPQPTNSDRLRRARIIQNAPSTSGTQQTLRRQPQSPVANTNSDSETDDSDGEEETWKKLCGQLIGQVLAFTMKFRWNRQLCLAAVLDL</sequence>
<accession>A0A8S3X6K3</accession>
<feature type="region of interest" description="Disordered" evidence="1">
    <location>
        <begin position="55"/>
        <end position="139"/>
    </location>
</feature>
<name>A0A8S3X6K3_PARAO</name>
<dbReference type="Proteomes" id="UP000691718">
    <property type="component" value="Unassembled WGS sequence"/>
</dbReference>
<reference evidence="2" key="1">
    <citation type="submission" date="2021-04" db="EMBL/GenBank/DDBJ databases">
        <authorList>
            <person name="Tunstrom K."/>
        </authorList>
    </citation>
    <scope>NUCLEOTIDE SEQUENCE</scope>
</reference>
<gene>
    <name evidence="2" type="ORF">PAPOLLO_LOCUS13755</name>
</gene>
<feature type="compositionally biased region" description="Polar residues" evidence="1">
    <location>
        <begin position="71"/>
        <end position="82"/>
    </location>
</feature>
<dbReference type="OrthoDB" id="118105at2759"/>
<protein>
    <submittedName>
        <fullName evidence="2">(apollo) hypothetical protein</fullName>
    </submittedName>
</protein>
<dbReference type="AlphaFoldDB" id="A0A8S3X6K3"/>
<dbReference type="EMBL" id="CAJQZP010000945">
    <property type="protein sequence ID" value="CAG5000607.1"/>
    <property type="molecule type" value="Genomic_DNA"/>
</dbReference>
<evidence type="ECO:0000313" key="2">
    <source>
        <dbReference type="EMBL" id="CAG5000607.1"/>
    </source>
</evidence>